<sequence>MNGSLILEPISVLMQRVEQDAFTKALQASSELQNDAILPETQVVNEQLWVDKYAPSSFTELLSDEQTNREVLLWLKQWDSCVFGSEIRSTMEEVLSALRRHSSIAQHQRPSGMSFLRKNKGHD</sequence>
<dbReference type="Gene3D" id="3.40.50.300">
    <property type="entry name" value="P-loop containing nucleotide triphosphate hydrolases"/>
    <property type="match status" value="1"/>
</dbReference>
<name>A0A438BLV1_VITVI</name>
<evidence type="ECO:0000313" key="4">
    <source>
        <dbReference type="Proteomes" id="UP000288805"/>
    </source>
</evidence>
<dbReference type="EMBL" id="QGNW01002726">
    <property type="protein sequence ID" value="RVW11932.1"/>
    <property type="molecule type" value="Genomic_DNA"/>
</dbReference>
<organism evidence="3 4">
    <name type="scientific">Vitis vinifera</name>
    <name type="common">Grape</name>
    <dbReference type="NCBI Taxonomy" id="29760"/>
    <lineage>
        <taxon>Eukaryota</taxon>
        <taxon>Viridiplantae</taxon>
        <taxon>Streptophyta</taxon>
        <taxon>Embryophyta</taxon>
        <taxon>Tracheophyta</taxon>
        <taxon>Spermatophyta</taxon>
        <taxon>Magnoliopsida</taxon>
        <taxon>eudicotyledons</taxon>
        <taxon>Gunneridae</taxon>
        <taxon>Pentapetalae</taxon>
        <taxon>rosids</taxon>
        <taxon>Vitales</taxon>
        <taxon>Vitaceae</taxon>
        <taxon>Viteae</taxon>
        <taxon>Vitis</taxon>
    </lineage>
</organism>
<evidence type="ECO:0000256" key="1">
    <source>
        <dbReference type="ARBA" id="ARBA00004123"/>
    </source>
</evidence>
<accession>A0A438BLV1</accession>
<comment type="subcellular location">
    <subcellularLocation>
        <location evidence="1">Nucleus</location>
    </subcellularLocation>
</comment>
<protein>
    <submittedName>
        <fullName evidence="3">Uncharacterized protein</fullName>
    </submittedName>
</protein>
<dbReference type="PANTHER" id="PTHR46765:SF1">
    <property type="entry name" value="P-LOOP CONTAINING NUCLEOSIDE TRIPHOSPHATE HYDROLASES SUPERFAMILY PROTEIN"/>
    <property type="match status" value="1"/>
</dbReference>
<dbReference type="PANTHER" id="PTHR46765">
    <property type="entry name" value="P-LOOP CONTAINING NUCLEOSIDE TRIPHOSPHATE HYDROLASES SUPERFAMILY PROTEIN"/>
    <property type="match status" value="1"/>
</dbReference>
<dbReference type="InterPro" id="IPR027417">
    <property type="entry name" value="P-loop_NTPase"/>
</dbReference>
<gene>
    <name evidence="3" type="ORF">CK203_111183</name>
</gene>
<dbReference type="Proteomes" id="UP000288805">
    <property type="component" value="Unassembled WGS sequence"/>
</dbReference>
<evidence type="ECO:0000256" key="2">
    <source>
        <dbReference type="ARBA" id="ARBA00023242"/>
    </source>
</evidence>
<dbReference type="AlphaFoldDB" id="A0A438BLV1"/>
<comment type="caution">
    <text evidence="3">The sequence shown here is derived from an EMBL/GenBank/DDBJ whole genome shotgun (WGS) entry which is preliminary data.</text>
</comment>
<dbReference type="GO" id="GO:0005634">
    <property type="term" value="C:nucleus"/>
    <property type="evidence" value="ECO:0007669"/>
    <property type="project" value="UniProtKB-SubCell"/>
</dbReference>
<reference evidence="3 4" key="1">
    <citation type="journal article" date="2018" name="PLoS Genet.">
        <title>Population sequencing reveals clonal diversity and ancestral inbreeding in the grapevine cultivar Chardonnay.</title>
        <authorList>
            <person name="Roach M.J."/>
            <person name="Johnson D.L."/>
            <person name="Bohlmann J."/>
            <person name="van Vuuren H.J."/>
            <person name="Jones S.J."/>
            <person name="Pretorius I.S."/>
            <person name="Schmidt S.A."/>
            <person name="Borneman A.R."/>
        </authorList>
    </citation>
    <scope>NUCLEOTIDE SEQUENCE [LARGE SCALE GENOMIC DNA]</scope>
    <source>
        <strain evidence="4">cv. Chardonnay</strain>
        <tissue evidence="3">Leaf</tissue>
    </source>
</reference>
<keyword evidence="2" id="KW-0539">Nucleus</keyword>
<dbReference type="InterPro" id="IPR053016">
    <property type="entry name" value="CTF18-RFC_complex"/>
</dbReference>
<proteinExistence type="predicted"/>
<evidence type="ECO:0000313" key="3">
    <source>
        <dbReference type="EMBL" id="RVW11932.1"/>
    </source>
</evidence>